<dbReference type="InterPro" id="IPR002938">
    <property type="entry name" value="FAD-bd"/>
</dbReference>
<dbReference type="Gene3D" id="3.50.50.60">
    <property type="entry name" value="FAD/NAD(P)-binding domain"/>
    <property type="match status" value="1"/>
</dbReference>
<organism evidence="2 3">
    <name type="scientific">Actinoplanes awajinensis subsp. mycoplanecinus</name>
    <dbReference type="NCBI Taxonomy" id="135947"/>
    <lineage>
        <taxon>Bacteria</taxon>
        <taxon>Bacillati</taxon>
        <taxon>Actinomycetota</taxon>
        <taxon>Actinomycetes</taxon>
        <taxon>Micromonosporales</taxon>
        <taxon>Micromonosporaceae</taxon>
        <taxon>Actinoplanes</taxon>
    </lineage>
</organism>
<gene>
    <name evidence="2" type="ORF">ADL15_50255</name>
</gene>
<dbReference type="Pfam" id="PF01494">
    <property type="entry name" value="FAD_binding_3"/>
    <property type="match status" value="1"/>
</dbReference>
<keyword evidence="3" id="KW-1185">Reference proteome</keyword>
<dbReference type="EMBL" id="LLZH01000350">
    <property type="protein sequence ID" value="KUL21670.1"/>
    <property type="molecule type" value="Genomic_DNA"/>
</dbReference>
<dbReference type="OrthoDB" id="3356051at2"/>
<dbReference type="Gene3D" id="3.30.9.10">
    <property type="entry name" value="D-Amino Acid Oxidase, subunit A, domain 2"/>
    <property type="match status" value="1"/>
</dbReference>
<reference evidence="2 3" key="1">
    <citation type="submission" date="2015-10" db="EMBL/GenBank/DDBJ databases">
        <authorList>
            <person name="Gilbert D.G."/>
        </authorList>
    </citation>
    <scope>NUCLEOTIDE SEQUENCE [LARGE SCALE GENOMIC DNA]</scope>
    <source>
        <strain evidence="2 3">NRRL B-16712</strain>
    </source>
</reference>
<dbReference type="PANTHER" id="PTHR46865">
    <property type="entry name" value="OXIDOREDUCTASE-RELATED"/>
    <property type="match status" value="1"/>
</dbReference>
<comment type="caution">
    <text evidence="2">The sequence shown here is derived from an EMBL/GenBank/DDBJ whole genome shotgun (WGS) entry which is preliminary data.</text>
</comment>
<accession>A0A124G747</accession>
<dbReference type="InterPro" id="IPR051704">
    <property type="entry name" value="FAD_aromatic-hydroxylase"/>
</dbReference>
<dbReference type="InterPro" id="IPR036188">
    <property type="entry name" value="FAD/NAD-bd_sf"/>
</dbReference>
<dbReference type="AlphaFoldDB" id="A0A124G747"/>
<protein>
    <submittedName>
        <fullName evidence="2">Monooxygenase</fullName>
    </submittedName>
</protein>
<evidence type="ECO:0000259" key="1">
    <source>
        <dbReference type="Pfam" id="PF01494"/>
    </source>
</evidence>
<dbReference type="GO" id="GO:0004497">
    <property type="term" value="F:monooxygenase activity"/>
    <property type="evidence" value="ECO:0007669"/>
    <property type="project" value="UniProtKB-KW"/>
</dbReference>
<feature type="domain" description="FAD-binding" evidence="1">
    <location>
        <begin position="6"/>
        <end position="312"/>
    </location>
</feature>
<keyword evidence="2" id="KW-0503">Monooxygenase</keyword>
<name>A0A124G747_9ACTN</name>
<dbReference type="RefSeq" id="WP_067708501.1">
    <property type="nucleotide sequence ID" value="NZ_LLZH01000350.1"/>
</dbReference>
<dbReference type="PRINTS" id="PR00420">
    <property type="entry name" value="RNGMNOXGNASE"/>
</dbReference>
<proteinExistence type="predicted"/>
<dbReference type="GO" id="GO:0071949">
    <property type="term" value="F:FAD binding"/>
    <property type="evidence" value="ECO:0007669"/>
    <property type="project" value="InterPro"/>
</dbReference>
<keyword evidence="2" id="KW-0560">Oxidoreductase</keyword>
<dbReference type="PANTHER" id="PTHR46865:SF2">
    <property type="entry name" value="MONOOXYGENASE"/>
    <property type="match status" value="1"/>
</dbReference>
<evidence type="ECO:0000313" key="2">
    <source>
        <dbReference type="EMBL" id="KUL21670.1"/>
    </source>
</evidence>
<dbReference type="Proteomes" id="UP000053244">
    <property type="component" value="Unassembled WGS sequence"/>
</dbReference>
<sequence>MTKRTALVSGAGIAGATVAYWLARDGWAITLVERAGDLVSSGNPVDVRGPALPVAERMGILPELRAMATHAKAMRVLDPEGRSLARIPMPSRDGEVEVLRGDLAGALWSATEDDAELLLDDTITTLRQDPDGVDVTFEHAAPRRFDVVIGADGLHSAVRRIAFGREQEFSRHLGLYVATVQLGGPPAEPEEVMLLNVPGRLLALHPARGVAGAAFIFRHPEITGLDRRDTARQKQVVAEAYRGMAWRVPEILARLEESDDLYFDAVSQVSMDTWTRGRVVLVGDAASCVSLFGDGSTLAMAGAHNLATALSEGSADLATAFRRYESSHRKLTTPKHRHVHRTAALLVPASRLALATRNRVARHLLSRARPGPHR</sequence>
<evidence type="ECO:0000313" key="3">
    <source>
        <dbReference type="Proteomes" id="UP000053244"/>
    </source>
</evidence>
<dbReference type="SUPFAM" id="SSF51905">
    <property type="entry name" value="FAD/NAD(P)-binding domain"/>
    <property type="match status" value="1"/>
</dbReference>